<dbReference type="InterPro" id="IPR015797">
    <property type="entry name" value="NUDIX_hydrolase-like_dom_sf"/>
</dbReference>
<gene>
    <name evidence="1" type="ORF">B1B_16926</name>
</gene>
<keyword evidence="1" id="KW-0378">Hydrolase</keyword>
<accession>T0YQR4</accession>
<proteinExistence type="predicted"/>
<feature type="non-terminal residue" evidence="1">
    <location>
        <position position="1"/>
    </location>
</feature>
<reference evidence="1" key="2">
    <citation type="journal article" date="2014" name="ISME J.">
        <title>Microbial stratification in low pH oxic and suboxic macroscopic growths along an acid mine drainage.</title>
        <authorList>
            <person name="Mendez-Garcia C."/>
            <person name="Mesa V."/>
            <person name="Sprenger R.R."/>
            <person name="Richter M."/>
            <person name="Diez M.S."/>
            <person name="Solano J."/>
            <person name="Bargiela R."/>
            <person name="Golyshina O.V."/>
            <person name="Manteca A."/>
            <person name="Ramos J.L."/>
            <person name="Gallego J.R."/>
            <person name="Llorente I."/>
            <person name="Martins Dos Santos V.A."/>
            <person name="Jensen O.N."/>
            <person name="Pelaez A.I."/>
            <person name="Sanchez J."/>
            <person name="Ferrer M."/>
        </authorList>
    </citation>
    <scope>NUCLEOTIDE SEQUENCE</scope>
</reference>
<evidence type="ECO:0000313" key="1">
    <source>
        <dbReference type="EMBL" id="EQD35483.1"/>
    </source>
</evidence>
<organism evidence="1">
    <name type="scientific">mine drainage metagenome</name>
    <dbReference type="NCBI Taxonomy" id="410659"/>
    <lineage>
        <taxon>unclassified sequences</taxon>
        <taxon>metagenomes</taxon>
        <taxon>ecological metagenomes</taxon>
    </lineage>
</organism>
<name>T0YQR4_9ZZZZ</name>
<dbReference type="GO" id="GO:0016787">
    <property type="term" value="F:hydrolase activity"/>
    <property type="evidence" value="ECO:0007669"/>
    <property type="project" value="UniProtKB-KW"/>
</dbReference>
<comment type="caution">
    <text evidence="1">The sequence shown here is derived from an EMBL/GenBank/DDBJ whole genome shotgun (WGS) entry which is preliminary data.</text>
</comment>
<dbReference type="EMBL" id="AUZY01011290">
    <property type="protein sequence ID" value="EQD35483.1"/>
    <property type="molecule type" value="Genomic_DNA"/>
</dbReference>
<dbReference type="AlphaFoldDB" id="T0YQR4"/>
<dbReference type="SUPFAM" id="SSF55811">
    <property type="entry name" value="Nudix"/>
    <property type="match status" value="1"/>
</dbReference>
<protein>
    <submittedName>
        <fullName evidence="1">Nudix family hydrolase</fullName>
    </submittedName>
</protein>
<sequence length="105" mass="11864">VDPLGYLNSVPVTHSGFLVTPLVGLLRHPFTPRVQTSEVEAYFWFPLRDRSHQVRLERRPVLRQPPEEMPGYAFQDHFVWGVTGLILADLLARLGEAPGQPPHDG</sequence>
<dbReference type="Gene3D" id="3.90.79.10">
    <property type="entry name" value="Nucleoside Triphosphate Pyrophosphohydrolase"/>
    <property type="match status" value="1"/>
</dbReference>
<reference evidence="1" key="1">
    <citation type="submission" date="2013-08" db="EMBL/GenBank/DDBJ databases">
        <authorList>
            <person name="Mendez C."/>
            <person name="Richter M."/>
            <person name="Ferrer M."/>
            <person name="Sanchez J."/>
        </authorList>
    </citation>
    <scope>NUCLEOTIDE SEQUENCE</scope>
</reference>